<name>A0A0N4XRS5_NIPBR</name>
<organism evidence="4">
    <name type="scientific">Nippostrongylus brasiliensis</name>
    <name type="common">Rat hookworm</name>
    <dbReference type="NCBI Taxonomy" id="27835"/>
    <lineage>
        <taxon>Eukaryota</taxon>
        <taxon>Metazoa</taxon>
        <taxon>Ecdysozoa</taxon>
        <taxon>Nematoda</taxon>
        <taxon>Chromadorea</taxon>
        <taxon>Rhabditida</taxon>
        <taxon>Rhabditina</taxon>
        <taxon>Rhabditomorpha</taxon>
        <taxon>Strongyloidea</taxon>
        <taxon>Heligmosomidae</taxon>
        <taxon>Nippostrongylus</taxon>
    </lineage>
</organism>
<evidence type="ECO:0000256" key="1">
    <source>
        <dbReference type="SAM" id="MobiDB-lite"/>
    </source>
</evidence>
<reference evidence="2 3" key="2">
    <citation type="submission" date="2018-11" db="EMBL/GenBank/DDBJ databases">
        <authorList>
            <consortium name="Pathogen Informatics"/>
        </authorList>
    </citation>
    <scope>NUCLEOTIDE SEQUENCE [LARGE SCALE GENOMIC DNA]</scope>
</reference>
<proteinExistence type="predicted"/>
<feature type="compositionally biased region" description="Low complexity" evidence="1">
    <location>
        <begin position="22"/>
        <end position="47"/>
    </location>
</feature>
<evidence type="ECO:0000313" key="4">
    <source>
        <dbReference type="WBParaSite" id="NBR_0000522701-mRNA-1"/>
    </source>
</evidence>
<dbReference type="AlphaFoldDB" id="A0A0N4XRS5"/>
<sequence length="47" mass="4847">MFISEVTKSANRSTRTPPKARSSAPVAQPVPSATTTTTNSATLTGLN</sequence>
<keyword evidence="3" id="KW-1185">Reference proteome</keyword>
<evidence type="ECO:0000313" key="3">
    <source>
        <dbReference type="Proteomes" id="UP000271162"/>
    </source>
</evidence>
<evidence type="ECO:0000313" key="2">
    <source>
        <dbReference type="EMBL" id="VDL68818.1"/>
    </source>
</evidence>
<feature type="compositionally biased region" description="Polar residues" evidence="1">
    <location>
        <begin position="1"/>
        <end position="16"/>
    </location>
</feature>
<dbReference type="EMBL" id="UYSL01011968">
    <property type="protein sequence ID" value="VDL68818.1"/>
    <property type="molecule type" value="Genomic_DNA"/>
</dbReference>
<dbReference type="WBParaSite" id="NBR_0000522701-mRNA-1">
    <property type="protein sequence ID" value="NBR_0000522701-mRNA-1"/>
    <property type="gene ID" value="NBR_0000522701"/>
</dbReference>
<reference evidence="4" key="1">
    <citation type="submission" date="2017-02" db="UniProtKB">
        <authorList>
            <consortium name="WormBaseParasite"/>
        </authorList>
    </citation>
    <scope>IDENTIFICATION</scope>
</reference>
<feature type="region of interest" description="Disordered" evidence="1">
    <location>
        <begin position="1"/>
        <end position="47"/>
    </location>
</feature>
<dbReference type="Proteomes" id="UP000271162">
    <property type="component" value="Unassembled WGS sequence"/>
</dbReference>
<gene>
    <name evidence="2" type="ORF">NBR_LOCUS5229</name>
</gene>
<protein>
    <submittedName>
        <fullName evidence="2 4">Uncharacterized protein</fullName>
    </submittedName>
</protein>
<accession>A0A0N4XRS5</accession>